<dbReference type="InterPro" id="IPR053772">
    <property type="entry name" value="At1g61320/At1g61330-like"/>
</dbReference>
<dbReference type="Gramene" id="TraesWEE_scaffold_050554_01G000200.1">
    <property type="protein sequence ID" value="TraesWEE_scaffold_050554_01G000200.1"/>
    <property type="gene ID" value="TraesWEE_scaffold_050554_01G000200"/>
</dbReference>
<dbReference type="Gramene" id="TraesCLE_scaffold_059477_01G000200.1">
    <property type="protein sequence ID" value="TraesCLE_scaffold_059477_01G000200.1"/>
    <property type="gene ID" value="TraesCLE_scaffold_059477_01G000200"/>
</dbReference>
<dbReference type="OrthoDB" id="1424615at2759"/>
<dbReference type="Gramene" id="TraesSYM3A03G01545240.1">
    <property type="protein sequence ID" value="TraesSYM3A03G01545240.1"/>
    <property type="gene ID" value="TraesSYM3A03G01545240"/>
</dbReference>
<dbReference type="Gramene" id="TraesJUL3A03G01534160.1">
    <property type="protein sequence ID" value="TraesJUL3A03G01534160.1"/>
    <property type="gene ID" value="TraesJUL3A03G01534160"/>
</dbReference>
<dbReference type="PANTHER" id="PTHR34145">
    <property type="entry name" value="OS02G0105600 PROTEIN"/>
    <property type="match status" value="1"/>
</dbReference>
<evidence type="ECO:0000313" key="3">
    <source>
        <dbReference type="Proteomes" id="UP000019116"/>
    </source>
</evidence>
<keyword evidence="3" id="KW-1185">Reference proteome</keyword>
<dbReference type="PANTHER" id="PTHR34145:SF28">
    <property type="entry name" value="F-BOX DOMAIN-CONTAINING PROTEIN"/>
    <property type="match status" value="1"/>
</dbReference>
<dbReference type="Gramene" id="TraesCAD_scaffold_046338_01G000200.1">
    <property type="protein sequence ID" value="TraesCAD_scaffold_046338_01G000200.1"/>
    <property type="gene ID" value="TraesCAD_scaffold_046338_01G000200"/>
</dbReference>
<dbReference type="Gramene" id="TraesRN3A0101246300.1">
    <property type="protein sequence ID" value="TraesRN3A0101246300.1"/>
    <property type="gene ID" value="TraesRN3A0101246300"/>
</dbReference>
<accession>A0A3B6EQW8</accession>
<dbReference type="Proteomes" id="UP000019116">
    <property type="component" value="Chromosome 3A"/>
</dbReference>
<dbReference type="AlphaFoldDB" id="A0A3B6EQW8"/>
<dbReference type="STRING" id="4565.A0A3B6EQW8"/>
<dbReference type="SUPFAM" id="SSF52047">
    <property type="entry name" value="RNI-like"/>
    <property type="match status" value="1"/>
</dbReference>
<dbReference type="Gramene" id="TraesROB_scaffold_100508_01G000200.1">
    <property type="protein sequence ID" value="TraesROB_scaffold_100508_01G000200.1"/>
    <property type="gene ID" value="TraesROB_scaffold_100508_01G000200"/>
</dbReference>
<reference evidence="2" key="2">
    <citation type="submission" date="2018-10" db="UniProtKB">
        <authorList>
            <consortium name="EnsemblPlants"/>
        </authorList>
    </citation>
    <scope>IDENTIFICATION</scope>
</reference>
<dbReference type="EnsemblPlants" id="TraesCS3A02G515700.1">
    <property type="protein sequence ID" value="TraesCS3A02G515700.1"/>
    <property type="gene ID" value="TraesCS3A02G515700"/>
</dbReference>
<name>A0A3B6EQW8_WHEAT</name>
<organism evidence="2">
    <name type="scientific">Triticum aestivum</name>
    <name type="common">Wheat</name>
    <dbReference type="NCBI Taxonomy" id="4565"/>
    <lineage>
        <taxon>Eukaryota</taxon>
        <taxon>Viridiplantae</taxon>
        <taxon>Streptophyta</taxon>
        <taxon>Embryophyta</taxon>
        <taxon>Tracheophyta</taxon>
        <taxon>Spermatophyta</taxon>
        <taxon>Magnoliopsida</taxon>
        <taxon>Liliopsida</taxon>
        <taxon>Poales</taxon>
        <taxon>Poaceae</taxon>
        <taxon>BOP clade</taxon>
        <taxon>Pooideae</taxon>
        <taxon>Triticodae</taxon>
        <taxon>Triticeae</taxon>
        <taxon>Triticinae</taxon>
        <taxon>Triticum</taxon>
    </lineage>
</organism>
<dbReference type="Gramene" id="TraesCS3A03G1215500.1">
    <property type="protein sequence ID" value="TraesCS3A03G1215500.1.CDS"/>
    <property type="gene ID" value="TraesCS3A03G1215500"/>
</dbReference>
<dbReference type="Gene3D" id="3.80.10.10">
    <property type="entry name" value="Ribonuclease Inhibitor"/>
    <property type="match status" value="1"/>
</dbReference>
<feature type="domain" description="F-box/LRR-repeat protein 15/At3g58940/PEG3-like LRR" evidence="1">
    <location>
        <begin position="90"/>
        <end position="290"/>
    </location>
</feature>
<dbReference type="Gramene" id="TraesLDM3A03G01521890.1">
    <property type="protein sequence ID" value="TraesLDM3A03G01521890.1"/>
    <property type="gene ID" value="TraesLDM3A03G01521890"/>
</dbReference>
<dbReference type="InterPro" id="IPR032675">
    <property type="entry name" value="LRR_dom_sf"/>
</dbReference>
<dbReference type="Pfam" id="PF24758">
    <property type="entry name" value="LRR_At5g56370"/>
    <property type="match status" value="1"/>
</dbReference>
<evidence type="ECO:0000313" key="2">
    <source>
        <dbReference type="EnsemblPlants" id="TraesCS3A02G515700.1"/>
    </source>
</evidence>
<protein>
    <recommendedName>
        <fullName evidence="1">F-box/LRR-repeat protein 15/At3g58940/PEG3-like LRR domain-containing protein</fullName>
    </recommendedName>
</protein>
<reference evidence="2" key="1">
    <citation type="submission" date="2018-08" db="EMBL/GenBank/DDBJ databases">
        <authorList>
            <person name="Rossello M."/>
        </authorList>
    </citation>
    <scope>NUCLEOTIDE SEQUENCE [LARGE SCALE GENOMIC DNA]</scope>
    <source>
        <strain evidence="2">cv. Chinese Spring</strain>
    </source>
</reference>
<dbReference type="Gramene" id="TraesARI3A03G01543050.1">
    <property type="protein sequence ID" value="TraesARI3A03G01543050.1"/>
    <property type="gene ID" value="TraesARI3A03G01543050"/>
</dbReference>
<dbReference type="Gramene" id="TraesSTA3A03G01512990.1">
    <property type="protein sequence ID" value="TraesSTA3A03G01512990.1"/>
    <property type="gene ID" value="TraesSTA3A03G01512990"/>
</dbReference>
<dbReference type="Gramene" id="TraesLAC3A03G01464900.1">
    <property type="protein sequence ID" value="TraesLAC3A03G01464900.1"/>
    <property type="gene ID" value="TraesLAC3A03G01464900"/>
</dbReference>
<dbReference type="OMA" id="MWARMPP"/>
<evidence type="ECO:0000259" key="1">
    <source>
        <dbReference type="Pfam" id="PF24758"/>
    </source>
</evidence>
<dbReference type="Gramene" id="TraesNOR3A03G01542780.1">
    <property type="protein sequence ID" value="TraesNOR3A03G01542780.1"/>
    <property type="gene ID" value="TraesNOR3A03G01542780"/>
</dbReference>
<sequence length="386" mass="43655">MLKKQLGLAPYQVLGGMHGLINMPEISLRDGNFARTKFVTLVDMVLALHKGTIEEFDISGNKNYHDEFGRWMIMLSRRSPKSVIIKLNSGLRYKIPSCLFSIDDLESLHLKNCIISLPRAFQGFKSLTDLSLNIFSSTDRDIQNLISFCPILTNLSLTSFEGIHCLNIQSPKLKYLYIDGDFEDISLDAPNMEVTLLSLDPKAKSYQSVPVVHDKESYVKQSLGSLSEIKKLGIFGTFMKYLSKGCILTKLPAVFTRLEDIYLTICFCDQRQVFTTCSLLQNAPNLKKLHMWARMPPSGSSSTWDQDQASIQELTLQMQMDHLIIASMKCFQGLDYEVNFVAKLLSCTPALEEVKIEWMGEMDRSMVLTKLLALPRVSPRAKIIVT</sequence>
<dbReference type="Gramene" id="TraesCS3A02G515700.1">
    <property type="protein sequence ID" value="TraesCS3A02G515700.1"/>
    <property type="gene ID" value="TraesCS3A02G515700"/>
</dbReference>
<proteinExistence type="predicted"/>
<dbReference type="InterPro" id="IPR055411">
    <property type="entry name" value="LRR_FXL15/At3g58940/PEG3-like"/>
</dbReference>